<feature type="transmembrane region" description="Helical" evidence="1">
    <location>
        <begin position="388"/>
        <end position="407"/>
    </location>
</feature>
<keyword evidence="1" id="KW-0812">Transmembrane</keyword>
<feature type="transmembrane region" description="Helical" evidence="1">
    <location>
        <begin position="335"/>
        <end position="354"/>
    </location>
</feature>
<protein>
    <submittedName>
        <fullName evidence="2">Cell envelope integrity protein CreD</fullName>
    </submittedName>
</protein>
<proteinExistence type="predicted"/>
<dbReference type="AlphaFoldDB" id="A0A8J7CNK5"/>
<dbReference type="NCBIfam" id="NF008712">
    <property type="entry name" value="PRK11715.1-1"/>
    <property type="match status" value="1"/>
</dbReference>
<gene>
    <name evidence="2" type="primary">creD</name>
    <name evidence="2" type="ORF">IFJ97_05650</name>
</gene>
<organism evidence="2 3">
    <name type="scientific">Candidatus Sulfomarinibacter kjeldsenii</name>
    <dbReference type="NCBI Taxonomy" id="2885994"/>
    <lineage>
        <taxon>Bacteria</taxon>
        <taxon>Pseudomonadati</taxon>
        <taxon>Acidobacteriota</taxon>
        <taxon>Thermoanaerobaculia</taxon>
        <taxon>Thermoanaerobaculales</taxon>
        <taxon>Candidatus Sulfomarinibacteraceae</taxon>
        <taxon>Candidatus Sulfomarinibacter</taxon>
    </lineage>
</organism>
<sequence length="441" mass="48659">MRSFSHATMLTAKLIVIGALGLALWIPTSIIGLLVHERADRRDEVVGEVSATWGQAQNVEGPVLSVPVYKWGEDANRRPVKRVIWVHQLPETLEIRGSLEPEVRYRAIYEVVLYRGDLSLRGSFPPLDPSRWGVRSEDVQWDRAVVTFGISDPKGLREVPSLVLSGETLQLEPGAGRGPFPDGLGAEVRLVPPADEGATAIPFEIDVELAGSESLHFLPMARETDVLLDAPWPDPSFDGAFLPETRIVTESGFDATWRVLSLHREVPQHWMSEDDLEDCYGGYLRGASFGVRLLFPVDAYQRTMRTVKYSVLFSLLTLLGFFAVEVGGKSSIHPVQYMVVGFALCIFYTLLLSLSELIGFNPAYGVSSVVIIVMISTYIHAIVRSRKLTALCAGVLAAVYGSLFVMLQLEELALLMGTVLLLVLCAVVMLLTHRLNRNGEV</sequence>
<evidence type="ECO:0000256" key="1">
    <source>
        <dbReference type="SAM" id="Phobius"/>
    </source>
</evidence>
<dbReference type="PIRSF" id="PIRSF004548">
    <property type="entry name" value="CreD"/>
    <property type="match status" value="1"/>
</dbReference>
<name>A0A8J7CNK5_9BACT</name>
<feature type="transmembrane region" description="Helical" evidence="1">
    <location>
        <begin position="413"/>
        <end position="432"/>
    </location>
</feature>
<feature type="transmembrane region" description="Helical" evidence="1">
    <location>
        <begin position="309"/>
        <end position="328"/>
    </location>
</feature>
<keyword evidence="1" id="KW-0472">Membrane</keyword>
<dbReference type="EMBL" id="JACXWA010000093">
    <property type="protein sequence ID" value="MBD3870828.1"/>
    <property type="molecule type" value="Genomic_DNA"/>
</dbReference>
<dbReference type="Pfam" id="PF06123">
    <property type="entry name" value="CreD"/>
    <property type="match status" value="1"/>
</dbReference>
<comment type="caution">
    <text evidence="2">The sequence shown here is derived from an EMBL/GenBank/DDBJ whole genome shotgun (WGS) entry which is preliminary data.</text>
</comment>
<feature type="transmembrane region" description="Helical" evidence="1">
    <location>
        <begin position="12"/>
        <end position="35"/>
    </location>
</feature>
<reference evidence="2 3" key="1">
    <citation type="submission" date="2020-08" db="EMBL/GenBank/DDBJ databases">
        <title>Acidobacteriota in marine sediments use diverse sulfur dissimilation pathways.</title>
        <authorList>
            <person name="Wasmund K."/>
        </authorList>
    </citation>
    <scope>NUCLEOTIDE SEQUENCE [LARGE SCALE GENOMIC DNA]</scope>
    <source>
        <strain evidence="2">MAG AM3-A</strain>
    </source>
</reference>
<accession>A0A8J7CNK5</accession>
<feature type="transmembrane region" description="Helical" evidence="1">
    <location>
        <begin position="360"/>
        <end position="381"/>
    </location>
</feature>
<evidence type="ECO:0000313" key="2">
    <source>
        <dbReference type="EMBL" id="MBD3870828.1"/>
    </source>
</evidence>
<dbReference type="GO" id="GO:0005886">
    <property type="term" value="C:plasma membrane"/>
    <property type="evidence" value="ECO:0007669"/>
    <property type="project" value="TreeGrafter"/>
</dbReference>
<dbReference type="PANTHER" id="PTHR30092">
    <property type="entry name" value="INNER MEMBRANE PROTEIN CRED"/>
    <property type="match status" value="1"/>
</dbReference>
<dbReference type="Proteomes" id="UP000598633">
    <property type="component" value="Unassembled WGS sequence"/>
</dbReference>
<keyword evidence="1" id="KW-1133">Transmembrane helix</keyword>
<dbReference type="PANTHER" id="PTHR30092:SF0">
    <property type="entry name" value="INNER MEMBRANE PROTEIN CRED"/>
    <property type="match status" value="1"/>
</dbReference>
<evidence type="ECO:0000313" key="3">
    <source>
        <dbReference type="Proteomes" id="UP000598633"/>
    </source>
</evidence>
<dbReference type="InterPro" id="IPR010364">
    <property type="entry name" value="Uncharacterised_IM_CreD"/>
</dbReference>